<protein>
    <submittedName>
        <fullName evidence="2">Uncharacterized protein</fullName>
    </submittedName>
</protein>
<dbReference type="AlphaFoldDB" id="A0A842HPU4"/>
<dbReference type="RefSeq" id="WP_185779054.1">
    <property type="nucleotide sequence ID" value="NZ_JACJUU010000003.1"/>
</dbReference>
<reference evidence="2 3" key="1">
    <citation type="submission" date="2020-08" db="EMBL/GenBank/DDBJ databases">
        <title>Paraeoetvoesia sp. YC-7-48 draft genome sequence.</title>
        <authorList>
            <person name="Yao L."/>
        </authorList>
    </citation>
    <scope>NUCLEOTIDE SEQUENCE [LARGE SCALE GENOMIC DNA]</scope>
    <source>
        <strain evidence="3">YC-7-48</strain>
    </source>
</reference>
<organism evidence="2 3">
    <name type="scientific">Pusillimonas minor</name>
    <dbReference type="NCBI Taxonomy" id="2697024"/>
    <lineage>
        <taxon>Bacteria</taxon>
        <taxon>Pseudomonadati</taxon>
        <taxon>Pseudomonadota</taxon>
        <taxon>Betaproteobacteria</taxon>
        <taxon>Burkholderiales</taxon>
        <taxon>Alcaligenaceae</taxon>
        <taxon>Pusillimonas</taxon>
    </lineage>
</organism>
<keyword evidence="1" id="KW-0732">Signal</keyword>
<feature type="chain" id="PRO_5032511177" evidence="1">
    <location>
        <begin position="26"/>
        <end position="231"/>
    </location>
</feature>
<name>A0A842HPU4_9BURK</name>
<comment type="caution">
    <text evidence="2">The sequence shown here is derived from an EMBL/GenBank/DDBJ whole genome shotgun (WGS) entry which is preliminary data.</text>
</comment>
<dbReference type="Proteomes" id="UP000545386">
    <property type="component" value="Unassembled WGS sequence"/>
</dbReference>
<proteinExistence type="predicted"/>
<evidence type="ECO:0000313" key="3">
    <source>
        <dbReference type="Proteomes" id="UP000545386"/>
    </source>
</evidence>
<accession>A0A842HPU4</accession>
<feature type="signal peptide" evidence="1">
    <location>
        <begin position="1"/>
        <end position="25"/>
    </location>
</feature>
<evidence type="ECO:0000256" key="1">
    <source>
        <dbReference type="SAM" id="SignalP"/>
    </source>
</evidence>
<gene>
    <name evidence="2" type="ORF">GTU67_05045</name>
</gene>
<sequence>MMSPNFVMRWAFAGCMLWATSPVQAGADVMRVFERLAAPDMVWEPIEQSTLAGQPVYWRMFSVTGPLMEVAARLSQFSSVFQRALVLRHKVVLSGVAGRKHWVADLTTTPDGIKGVLSMMLLSGKPSVGQRAAVLPWLSQWAQSRYSQTTHSAMATTTHEVYSASMPPATLRRLMRESLQKEGWTALSAASAGSLERWRKQSVKLLFSTYEAGAGTTIFLHAAEPVRVGGG</sequence>
<keyword evidence="3" id="KW-1185">Reference proteome</keyword>
<dbReference type="EMBL" id="JACJUU010000003">
    <property type="protein sequence ID" value="MBC2769281.1"/>
    <property type="molecule type" value="Genomic_DNA"/>
</dbReference>
<evidence type="ECO:0000313" key="2">
    <source>
        <dbReference type="EMBL" id="MBC2769281.1"/>
    </source>
</evidence>